<reference evidence="2" key="1">
    <citation type="submission" date="2023-03" db="EMBL/GenBank/DDBJ databases">
        <title>Massive genome expansion in bonnet fungi (Mycena s.s.) driven by repeated elements and novel gene families across ecological guilds.</title>
        <authorList>
            <consortium name="Lawrence Berkeley National Laboratory"/>
            <person name="Harder C.B."/>
            <person name="Miyauchi S."/>
            <person name="Viragh M."/>
            <person name="Kuo A."/>
            <person name="Thoen E."/>
            <person name="Andreopoulos B."/>
            <person name="Lu D."/>
            <person name="Skrede I."/>
            <person name="Drula E."/>
            <person name="Henrissat B."/>
            <person name="Morin E."/>
            <person name="Kohler A."/>
            <person name="Barry K."/>
            <person name="LaButti K."/>
            <person name="Morin E."/>
            <person name="Salamov A."/>
            <person name="Lipzen A."/>
            <person name="Mereny Z."/>
            <person name="Hegedus B."/>
            <person name="Baldrian P."/>
            <person name="Stursova M."/>
            <person name="Weitz H."/>
            <person name="Taylor A."/>
            <person name="Grigoriev I.V."/>
            <person name="Nagy L.G."/>
            <person name="Martin F."/>
            <person name="Kauserud H."/>
        </authorList>
    </citation>
    <scope>NUCLEOTIDE SEQUENCE</scope>
    <source>
        <strain evidence="2">CBHHK200</strain>
    </source>
</reference>
<evidence type="ECO:0000313" key="2">
    <source>
        <dbReference type="EMBL" id="KAJ7016822.1"/>
    </source>
</evidence>
<dbReference type="AlphaFoldDB" id="A0AAD6WLF7"/>
<feature type="compositionally biased region" description="Low complexity" evidence="1">
    <location>
        <begin position="16"/>
        <end position="30"/>
    </location>
</feature>
<name>A0AAD6WLF7_9AGAR</name>
<keyword evidence="3" id="KW-1185">Reference proteome</keyword>
<dbReference type="EMBL" id="JARJCM010000460">
    <property type="protein sequence ID" value="KAJ7016822.1"/>
    <property type="molecule type" value="Genomic_DNA"/>
</dbReference>
<sequence>MHAAGFRNEGGGITNTPARASSCASTASSTPVPPAVGTVQDHRTTTPKPPRPNTRPNCARVIDGKFARAEHGRPAPAAGAVHHFDLLLLPALLQTQAPTRTRVCTEASNGRGICIRHAPGIAAARGSRPMLTIRQSRMSPRGVDLRYATTLSSLASDGVGWVRHLGDRERAGEPLRDKHAKVALEQLWRPDDDIKANQPRLVPNKSSI</sequence>
<evidence type="ECO:0000256" key="1">
    <source>
        <dbReference type="SAM" id="MobiDB-lite"/>
    </source>
</evidence>
<feature type="region of interest" description="Disordered" evidence="1">
    <location>
        <begin position="1"/>
        <end position="57"/>
    </location>
</feature>
<evidence type="ECO:0000313" key="3">
    <source>
        <dbReference type="Proteomes" id="UP001218188"/>
    </source>
</evidence>
<comment type="caution">
    <text evidence="2">The sequence shown here is derived from an EMBL/GenBank/DDBJ whole genome shotgun (WGS) entry which is preliminary data.</text>
</comment>
<dbReference type="Proteomes" id="UP001218188">
    <property type="component" value="Unassembled WGS sequence"/>
</dbReference>
<proteinExistence type="predicted"/>
<accession>A0AAD6WLF7</accession>
<organism evidence="2 3">
    <name type="scientific">Mycena alexandri</name>
    <dbReference type="NCBI Taxonomy" id="1745969"/>
    <lineage>
        <taxon>Eukaryota</taxon>
        <taxon>Fungi</taxon>
        <taxon>Dikarya</taxon>
        <taxon>Basidiomycota</taxon>
        <taxon>Agaricomycotina</taxon>
        <taxon>Agaricomycetes</taxon>
        <taxon>Agaricomycetidae</taxon>
        <taxon>Agaricales</taxon>
        <taxon>Marasmiineae</taxon>
        <taxon>Mycenaceae</taxon>
        <taxon>Mycena</taxon>
    </lineage>
</organism>
<gene>
    <name evidence="2" type="ORF">C8F04DRAFT_1201476</name>
</gene>
<protein>
    <submittedName>
        <fullName evidence="2">Uncharacterized protein</fullName>
    </submittedName>
</protein>